<dbReference type="PROSITE" id="PS00108">
    <property type="entry name" value="PROTEIN_KINASE_ST"/>
    <property type="match status" value="1"/>
</dbReference>
<dbReference type="GO" id="GO:0004674">
    <property type="term" value="F:protein serine/threonine kinase activity"/>
    <property type="evidence" value="ECO:0007669"/>
    <property type="project" value="UniProtKB-KW"/>
</dbReference>
<dbReference type="InterPro" id="IPR011009">
    <property type="entry name" value="Kinase-like_dom_sf"/>
</dbReference>
<dbReference type="Proteomes" id="UP000507470">
    <property type="component" value="Unassembled WGS sequence"/>
</dbReference>
<dbReference type="EMBL" id="CACVKT020006376">
    <property type="protein sequence ID" value="CAC5401055.1"/>
    <property type="molecule type" value="Genomic_DNA"/>
</dbReference>
<keyword evidence="7" id="KW-0067">ATP-binding</keyword>
<dbReference type="EC" id="2.7.11.1" evidence="2"/>
<evidence type="ECO:0000256" key="4">
    <source>
        <dbReference type="ARBA" id="ARBA00022679"/>
    </source>
</evidence>
<keyword evidence="5" id="KW-0547">Nucleotide-binding</keyword>
<evidence type="ECO:0000256" key="10">
    <source>
        <dbReference type="SAM" id="MobiDB-lite"/>
    </source>
</evidence>
<dbReference type="SUPFAM" id="SSF56112">
    <property type="entry name" value="Protein kinase-like (PK-like)"/>
    <property type="match status" value="1"/>
</dbReference>
<dbReference type="Pfam" id="PF00069">
    <property type="entry name" value="Pkinase"/>
    <property type="match status" value="1"/>
</dbReference>
<gene>
    <name evidence="12" type="ORF">MCOR_35185</name>
</gene>
<evidence type="ECO:0000259" key="11">
    <source>
        <dbReference type="PROSITE" id="PS50011"/>
    </source>
</evidence>
<dbReference type="PROSITE" id="PS50011">
    <property type="entry name" value="PROTEIN_KINASE_DOM"/>
    <property type="match status" value="1"/>
</dbReference>
<evidence type="ECO:0000313" key="13">
    <source>
        <dbReference type="Proteomes" id="UP000507470"/>
    </source>
</evidence>
<name>A0A6J8CYZ7_MYTCO</name>
<comment type="similarity">
    <text evidence="1">Belongs to the protein kinase superfamily. NEK Ser/Thr protein kinase family. NIMA subfamily.</text>
</comment>
<proteinExistence type="inferred from homology"/>
<organism evidence="12 13">
    <name type="scientific">Mytilus coruscus</name>
    <name type="common">Sea mussel</name>
    <dbReference type="NCBI Taxonomy" id="42192"/>
    <lineage>
        <taxon>Eukaryota</taxon>
        <taxon>Metazoa</taxon>
        <taxon>Spiralia</taxon>
        <taxon>Lophotrochozoa</taxon>
        <taxon>Mollusca</taxon>
        <taxon>Bivalvia</taxon>
        <taxon>Autobranchia</taxon>
        <taxon>Pteriomorphia</taxon>
        <taxon>Mytilida</taxon>
        <taxon>Mytiloidea</taxon>
        <taxon>Mytilidae</taxon>
        <taxon>Mytilinae</taxon>
        <taxon>Mytilus</taxon>
    </lineage>
</organism>
<evidence type="ECO:0000256" key="2">
    <source>
        <dbReference type="ARBA" id="ARBA00012513"/>
    </source>
</evidence>
<evidence type="ECO:0000256" key="7">
    <source>
        <dbReference type="ARBA" id="ARBA00022840"/>
    </source>
</evidence>
<feature type="domain" description="Protein kinase" evidence="11">
    <location>
        <begin position="1"/>
        <end position="185"/>
    </location>
</feature>
<feature type="region of interest" description="Disordered" evidence="10">
    <location>
        <begin position="338"/>
        <end position="360"/>
    </location>
</feature>
<dbReference type="InterPro" id="IPR051131">
    <property type="entry name" value="NEK_Ser/Thr_kinase_NIMA"/>
</dbReference>
<keyword evidence="6" id="KW-0418">Kinase</keyword>
<evidence type="ECO:0000256" key="9">
    <source>
        <dbReference type="ARBA" id="ARBA00048679"/>
    </source>
</evidence>
<evidence type="ECO:0000256" key="8">
    <source>
        <dbReference type="ARBA" id="ARBA00047899"/>
    </source>
</evidence>
<keyword evidence="3" id="KW-0723">Serine/threonine-protein kinase</keyword>
<dbReference type="Gene3D" id="1.10.510.10">
    <property type="entry name" value="Transferase(Phosphotransferase) domain 1"/>
    <property type="match status" value="1"/>
</dbReference>
<evidence type="ECO:0000256" key="6">
    <source>
        <dbReference type="ARBA" id="ARBA00022777"/>
    </source>
</evidence>
<dbReference type="PANTHER" id="PTHR44899">
    <property type="entry name" value="CAMK FAMILY PROTEIN KINASE"/>
    <property type="match status" value="1"/>
</dbReference>
<comment type="catalytic activity">
    <reaction evidence="8">
        <text>L-threonyl-[protein] + ATP = O-phospho-L-threonyl-[protein] + ADP + H(+)</text>
        <dbReference type="Rhea" id="RHEA:46608"/>
        <dbReference type="Rhea" id="RHEA-COMP:11060"/>
        <dbReference type="Rhea" id="RHEA-COMP:11605"/>
        <dbReference type="ChEBI" id="CHEBI:15378"/>
        <dbReference type="ChEBI" id="CHEBI:30013"/>
        <dbReference type="ChEBI" id="CHEBI:30616"/>
        <dbReference type="ChEBI" id="CHEBI:61977"/>
        <dbReference type="ChEBI" id="CHEBI:456216"/>
        <dbReference type="EC" id="2.7.11.1"/>
    </reaction>
</comment>
<evidence type="ECO:0000313" key="12">
    <source>
        <dbReference type="EMBL" id="CAC5401055.1"/>
    </source>
</evidence>
<dbReference type="GO" id="GO:0005524">
    <property type="term" value="F:ATP binding"/>
    <property type="evidence" value="ECO:0007669"/>
    <property type="project" value="UniProtKB-KW"/>
</dbReference>
<evidence type="ECO:0000256" key="1">
    <source>
        <dbReference type="ARBA" id="ARBA00010886"/>
    </source>
</evidence>
<dbReference type="InterPro" id="IPR008271">
    <property type="entry name" value="Ser/Thr_kinase_AS"/>
</dbReference>
<dbReference type="InterPro" id="IPR000719">
    <property type="entry name" value="Prot_kinase_dom"/>
</dbReference>
<dbReference type="OrthoDB" id="248923at2759"/>
<dbReference type="PANTHER" id="PTHR44899:SF7">
    <property type="entry name" value="NIMA-RELATED KINASE"/>
    <property type="match status" value="1"/>
</dbReference>
<reference evidence="12 13" key="1">
    <citation type="submission" date="2020-06" db="EMBL/GenBank/DDBJ databases">
        <authorList>
            <person name="Li R."/>
            <person name="Bekaert M."/>
        </authorList>
    </citation>
    <scope>NUCLEOTIDE SEQUENCE [LARGE SCALE GENOMIC DNA]</scope>
    <source>
        <strain evidence="13">wild</strain>
    </source>
</reference>
<protein>
    <recommendedName>
        <fullName evidence="2">non-specific serine/threonine protein kinase</fullName>
        <ecNumber evidence="2">2.7.11.1</ecNumber>
    </recommendedName>
</protein>
<keyword evidence="4 12" id="KW-0808">Transferase</keyword>
<feature type="compositionally biased region" description="Basic and acidic residues" evidence="10">
    <location>
        <begin position="347"/>
        <end position="360"/>
    </location>
</feature>
<evidence type="ECO:0000256" key="5">
    <source>
        <dbReference type="ARBA" id="ARBA00022741"/>
    </source>
</evidence>
<accession>A0A6J8CYZ7</accession>
<comment type="catalytic activity">
    <reaction evidence="9">
        <text>L-seryl-[protein] + ATP = O-phospho-L-seryl-[protein] + ADP + H(+)</text>
        <dbReference type="Rhea" id="RHEA:17989"/>
        <dbReference type="Rhea" id="RHEA-COMP:9863"/>
        <dbReference type="Rhea" id="RHEA-COMP:11604"/>
        <dbReference type="ChEBI" id="CHEBI:15378"/>
        <dbReference type="ChEBI" id="CHEBI:29999"/>
        <dbReference type="ChEBI" id="CHEBI:30616"/>
        <dbReference type="ChEBI" id="CHEBI:83421"/>
        <dbReference type="ChEBI" id="CHEBI:456216"/>
        <dbReference type="EC" id="2.7.11.1"/>
    </reaction>
</comment>
<dbReference type="AlphaFoldDB" id="A0A6J8CYZ7"/>
<dbReference type="SMART" id="SM00220">
    <property type="entry name" value="S_TKc"/>
    <property type="match status" value="1"/>
</dbReference>
<evidence type="ECO:0000256" key="3">
    <source>
        <dbReference type="ARBA" id="ARBA00022527"/>
    </source>
</evidence>
<sequence>MEYCERGTLFDFIREQKNKVVQEDKFVHILTQIAAGLEFLHDKHVLHRDVKSKNILISGHLDIKIADFGVAREIPIAEPGQMSVMIGSPQYMSPEMLAQKPYDHKTDIWSLGCTCYEMGTGDFAFKADSINKIKELVRNNELPPMKKADYCQNVKKLIMWMLQNESVNRPTAKQVLENIQTHRCKTIDSQTTIDIDKAVAVATVSPTNRVRAPTNRVRETTLRKTSVSDPPDSGMSSGIRTIENTLAGGFNSTLGSTMASISQSMDFKKQSCRYQVDLVRLIGDNTASKKVSKIMKVLRRHPQNYDKIKETVEKYVREDRFDKTYSIVMALKGTEEAIAAQEQQGSSDDRTSAAERSNNR</sequence>
<keyword evidence="13" id="KW-1185">Reference proteome</keyword>